<protein>
    <submittedName>
        <fullName evidence="10">Protein ANTAGONIST OF LIKE HETEROCHROMATIN PROTEIN 1</fullName>
    </submittedName>
</protein>
<feature type="region of interest" description="Disordered" evidence="8">
    <location>
        <begin position="488"/>
        <end position="511"/>
    </location>
</feature>
<feature type="compositionally biased region" description="Acidic residues" evidence="8">
    <location>
        <begin position="156"/>
        <end position="166"/>
    </location>
</feature>
<feature type="compositionally biased region" description="Basic and acidic residues" evidence="8">
    <location>
        <begin position="72"/>
        <end position="84"/>
    </location>
</feature>
<feature type="compositionally biased region" description="Acidic residues" evidence="8">
    <location>
        <begin position="494"/>
        <end position="507"/>
    </location>
</feature>
<feature type="compositionally biased region" description="Basic and acidic residues" evidence="8">
    <location>
        <begin position="36"/>
        <end position="46"/>
    </location>
</feature>
<comment type="subcellular location">
    <subcellularLocation>
        <location evidence="2">Nucleus</location>
    </subcellularLocation>
</comment>
<feature type="compositionally biased region" description="Acidic residues" evidence="8">
    <location>
        <begin position="322"/>
        <end position="332"/>
    </location>
</feature>
<feature type="compositionally biased region" description="Polar residues" evidence="8">
    <location>
        <begin position="178"/>
        <end position="193"/>
    </location>
</feature>
<keyword evidence="4" id="KW-0540">Nuclease</keyword>
<organism evidence="10 11">
    <name type="scientific">Frankliniella fusca</name>
    <dbReference type="NCBI Taxonomy" id="407009"/>
    <lineage>
        <taxon>Eukaryota</taxon>
        <taxon>Metazoa</taxon>
        <taxon>Ecdysozoa</taxon>
        <taxon>Arthropoda</taxon>
        <taxon>Hexapoda</taxon>
        <taxon>Insecta</taxon>
        <taxon>Pterygota</taxon>
        <taxon>Neoptera</taxon>
        <taxon>Paraneoptera</taxon>
        <taxon>Thysanoptera</taxon>
        <taxon>Terebrantia</taxon>
        <taxon>Thripoidea</taxon>
        <taxon>Thripidae</taxon>
        <taxon>Frankliniella</taxon>
    </lineage>
</organism>
<feature type="region of interest" description="Disordered" evidence="8">
    <location>
        <begin position="19"/>
        <end position="337"/>
    </location>
</feature>
<keyword evidence="7" id="KW-0539">Nucleus</keyword>
<evidence type="ECO:0000313" key="10">
    <source>
        <dbReference type="EMBL" id="KAK3917473.1"/>
    </source>
</evidence>
<evidence type="ECO:0000256" key="1">
    <source>
        <dbReference type="ARBA" id="ARBA00001968"/>
    </source>
</evidence>
<evidence type="ECO:0000313" key="11">
    <source>
        <dbReference type="Proteomes" id="UP001219518"/>
    </source>
</evidence>
<reference evidence="10" key="1">
    <citation type="submission" date="2021-07" db="EMBL/GenBank/DDBJ databases">
        <authorList>
            <person name="Catto M.A."/>
            <person name="Jacobson A."/>
            <person name="Kennedy G."/>
            <person name="Labadie P."/>
            <person name="Hunt B.G."/>
            <person name="Srinivasan R."/>
        </authorList>
    </citation>
    <scope>NUCLEOTIDE SEQUENCE</scope>
    <source>
        <strain evidence="10">PL_HMW_Pooled</strain>
        <tissue evidence="10">Head</tissue>
    </source>
</reference>
<accession>A0AAE1HA11</accession>
<dbReference type="GO" id="GO:0005634">
    <property type="term" value="C:nucleus"/>
    <property type="evidence" value="ECO:0007669"/>
    <property type="project" value="UniProtKB-SubCell"/>
</dbReference>
<feature type="compositionally biased region" description="Acidic residues" evidence="8">
    <location>
        <begin position="115"/>
        <end position="125"/>
    </location>
</feature>
<dbReference type="GO" id="GO:0016787">
    <property type="term" value="F:hydrolase activity"/>
    <property type="evidence" value="ECO:0007669"/>
    <property type="project" value="UniProtKB-KW"/>
</dbReference>
<dbReference type="AlphaFoldDB" id="A0AAE1HA11"/>
<comment type="cofactor">
    <cofactor evidence="1">
        <name>a divalent metal cation</name>
        <dbReference type="ChEBI" id="CHEBI:60240"/>
    </cofactor>
</comment>
<feature type="compositionally biased region" description="Polar residues" evidence="8">
    <location>
        <begin position="262"/>
        <end position="282"/>
    </location>
</feature>
<evidence type="ECO:0000256" key="2">
    <source>
        <dbReference type="ARBA" id="ARBA00004123"/>
    </source>
</evidence>
<dbReference type="Pfam" id="PF13359">
    <property type="entry name" value="DDE_Tnp_4"/>
    <property type="match status" value="1"/>
</dbReference>
<feature type="domain" description="C2H2-type" evidence="9">
    <location>
        <begin position="344"/>
        <end position="364"/>
    </location>
</feature>
<comment type="caution">
    <text evidence="10">The sequence shown here is derived from an EMBL/GenBank/DDBJ whole genome shotgun (WGS) entry which is preliminary data.</text>
</comment>
<feature type="compositionally biased region" description="Basic and acidic residues" evidence="8">
    <location>
        <begin position="238"/>
        <end position="252"/>
    </location>
</feature>
<feature type="compositionally biased region" description="Basic and acidic residues" evidence="8">
    <location>
        <begin position="419"/>
        <end position="428"/>
    </location>
</feature>
<dbReference type="InterPro" id="IPR045249">
    <property type="entry name" value="HARBI1-like"/>
</dbReference>
<evidence type="ECO:0000259" key="9">
    <source>
        <dbReference type="PROSITE" id="PS00028"/>
    </source>
</evidence>
<evidence type="ECO:0000256" key="5">
    <source>
        <dbReference type="ARBA" id="ARBA00022723"/>
    </source>
</evidence>
<dbReference type="GO" id="GO:0046872">
    <property type="term" value="F:metal ion binding"/>
    <property type="evidence" value="ECO:0007669"/>
    <property type="project" value="UniProtKB-KW"/>
</dbReference>
<dbReference type="PANTHER" id="PTHR22930:SF85">
    <property type="entry name" value="GH03217P-RELATED"/>
    <property type="match status" value="1"/>
</dbReference>
<feature type="region of interest" description="Disordered" evidence="8">
    <location>
        <begin position="405"/>
        <end position="442"/>
    </location>
</feature>
<feature type="compositionally biased region" description="Polar residues" evidence="8">
    <location>
        <begin position="136"/>
        <end position="151"/>
    </location>
</feature>
<keyword evidence="6" id="KW-0378">Hydrolase</keyword>
<dbReference type="PANTHER" id="PTHR22930">
    <property type="match status" value="1"/>
</dbReference>
<feature type="compositionally biased region" description="Low complexity" evidence="8">
    <location>
        <begin position="226"/>
        <end position="237"/>
    </location>
</feature>
<evidence type="ECO:0000256" key="7">
    <source>
        <dbReference type="ARBA" id="ARBA00023242"/>
    </source>
</evidence>
<sequence>MFCFICYSLQKTDDGSQVNFKKSGGSLQSLNSPEKSAQEIELKPREIPAQPTDDGSQVNFKKSSGSLQSLKPPEKTAQEIELKPNEIPAQPKTADGSQVNFKKSGASLQSLQPPEEMEQEMELEPNEIPAQPKTADGSQVNFKKSGASLQSLQPPEEMEQEMELEPGEGIPAEPKTADGSQVNFKKSGASLQSLQPPEEMEQEMELEPGEGIPAEPKTADGSQVNLKKSSGSLQSLKPPEKSAQEIELKPREIPAQPKTDDGSQVNFKKSGGFLQSLNSPEKSAQEIELKPNEIPAQPKTADGSQVNVKKSGASLLSLQPPEEMEQEMELEPGGEIPAEPKMKCNRCPMVCKTRHGLERHLKTHDDNNGKETKTSKQPGCKKCCKSCGKSMLSKNFWRHNCEKKVATKRRSDESEDDDLKPKMAKEEATVNDGPTASTDMGSGIIKPKRRYLKCLPLSKKSVRPLVRKNCWDDFKRLLHDNSLRLQDISSGSKEDDETELDEADEEPTAEKDLATVRANLAAIPVLSVEKTDAFACVRKHVTSKVMPRSRPQILANMGRLLGIMAKIASDKDMDTANIMDISLNIDLLEEAVAKMENAGAMPSTIIKTLRDFLYVPSAYEIRFEDPEVVDDELTGKKRRRLLNAIEMMTKKYEKRNVVIIEEHKKDLAKKADKLDMEAVLSYEKDVMKDIKDCLSELESCESLGSSRHAGEMGKFDGPPQNKTKKIMAANNLAVVGEIVDLAHLAMVLAEEEDEEREQVVRAIALVAVMEIMEVEEDGMFLEGGEASWEAISIDINDYHRMSDGVFKLHFRMSRAVFESVATTVKEHLIAKGRLRRERTPFFDIMLMVIWLLATPDSFRSVALKFGVRPSTLYYFYSYVIEALMELAERFITWPAEEERQQIKETFQRATGFPGVIGCIDCTHVYITAPLRDAQQYINRHHKYSINVQAVVDNKLQVRQLHVGEAGSMNDARVFRKSQLYQALISNEPGIVINRDEHIVGDGAYTLTDFMMKPFENNGHLNDRQLNLNRKLSQCRVRVENSFALAKGKWRRLKFLHARNPRNVVEHITASFVLHNMAISHGEMMMDEYELARPINNNQVLGHEDFNIDDHEDVDANEQELLEAAEARGEEKRLMIMNDILPDMEEE</sequence>
<evidence type="ECO:0000256" key="6">
    <source>
        <dbReference type="ARBA" id="ARBA00022801"/>
    </source>
</evidence>
<dbReference type="PROSITE" id="PS00028">
    <property type="entry name" value="ZINC_FINGER_C2H2_1"/>
    <property type="match status" value="1"/>
</dbReference>
<dbReference type="InterPro" id="IPR013087">
    <property type="entry name" value="Znf_C2H2_type"/>
</dbReference>
<feature type="compositionally biased region" description="Polar residues" evidence="8">
    <location>
        <begin position="19"/>
        <end position="35"/>
    </location>
</feature>
<comment type="similarity">
    <text evidence="3">Belongs to the HARBI1 family.</text>
</comment>
<evidence type="ECO:0000256" key="8">
    <source>
        <dbReference type="SAM" id="MobiDB-lite"/>
    </source>
</evidence>
<keyword evidence="11" id="KW-1185">Reference proteome</keyword>
<proteinExistence type="inferred from homology"/>
<name>A0AAE1HA11_9NEOP</name>
<dbReference type="GO" id="GO:0004518">
    <property type="term" value="F:nuclease activity"/>
    <property type="evidence" value="ECO:0007669"/>
    <property type="project" value="UniProtKB-KW"/>
</dbReference>
<feature type="compositionally biased region" description="Polar residues" evidence="8">
    <location>
        <begin position="53"/>
        <end position="69"/>
    </location>
</feature>
<evidence type="ECO:0000256" key="3">
    <source>
        <dbReference type="ARBA" id="ARBA00006958"/>
    </source>
</evidence>
<reference evidence="10" key="2">
    <citation type="journal article" date="2023" name="BMC Genomics">
        <title>Pest status, molecular evolution, and epigenetic factors derived from the genome assembly of Frankliniella fusca, a thysanopteran phytovirus vector.</title>
        <authorList>
            <person name="Catto M.A."/>
            <person name="Labadie P.E."/>
            <person name="Jacobson A.L."/>
            <person name="Kennedy G.G."/>
            <person name="Srinivasan R."/>
            <person name="Hunt B.G."/>
        </authorList>
    </citation>
    <scope>NUCLEOTIDE SEQUENCE</scope>
    <source>
        <strain evidence="10">PL_HMW_Pooled</strain>
    </source>
</reference>
<dbReference type="EMBL" id="JAHWGI010000727">
    <property type="protein sequence ID" value="KAK3917473.1"/>
    <property type="molecule type" value="Genomic_DNA"/>
</dbReference>
<gene>
    <name evidence="10" type="ORF">KUF71_026168</name>
</gene>
<keyword evidence="5" id="KW-0479">Metal-binding</keyword>
<feature type="compositionally biased region" description="Acidic residues" evidence="8">
    <location>
        <begin position="198"/>
        <end position="208"/>
    </location>
</feature>
<evidence type="ECO:0000256" key="4">
    <source>
        <dbReference type="ARBA" id="ARBA00022722"/>
    </source>
</evidence>
<dbReference type="InterPro" id="IPR027806">
    <property type="entry name" value="HARBI1_dom"/>
</dbReference>
<dbReference type="Proteomes" id="UP001219518">
    <property type="component" value="Unassembled WGS sequence"/>
</dbReference>